<keyword evidence="5 8" id="KW-1133">Transmembrane helix</keyword>
<feature type="transmembrane region" description="Helical" evidence="8">
    <location>
        <begin position="250"/>
        <end position="270"/>
    </location>
</feature>
<dbReference type="PANTHER" id="PTHR11388">
    <property type="entry name" value="ORGANIC ANION TRANSPORTER"/>
    <property type="match status" value="1"/>
</dbReference>
<feature type="transmembrane region" description="Helical" evidence="8">
    <location>
        <begin position="585"/>
        <end position="606"/>
    </location>
</feature>
<comment type="similarity">
    <text evidence="2 8">Belongs to the organo anion transporter (TC 2.A.60) family.</text>
</comment>
<dbReference type="GO" id="GO:0005886">
    <property type="term" value="C:plasma membrane"/>
    <property type="evidence" value="ECO:0007669"/>
    <property type="project" value="UniProtKB-SubCell"/>
</dbReference>
<feature type="region of interest" description="Disordered" evidence="9">
    <location>
        <begin position="680"/>
        <end position="710"/>
    </location>
</feature>
<feature type="transmembrane region" description="Helical" evidence="8">
    <location>
        <begin position="375"/>
        <end position="395"/>
    </location>
</feature>
<accession>A0A6J0BPL5</accession>
<comment type="subcellular location">
    <subcellularLocation>
        <location evidence="1 8">Cell membrane</location>
        <topology evidence="1 8">Multi-pass membrane protein</topology>
    </subcellularLocation>
</comment>
<evidence type="ECO:0000256" key="3">
    <source>
        <dbReference type="ARBA" id="ARBA00022475"/>
    </source>
</evidence>
<dbReference type="AlphaFoldDB" id="A0A6J0BPL5"/>
<keyword evidence="6 8" id="KW-0472">Membrane</keyword>
<feature type="transmembrane region" description="Helical" evidence="8">
    <location>
        <begin position="637"/>
        <end position="661"/>
    </location>
</feature>
<keyword evidence="8" id="KW-0813">Transport</keyword>
<evidence type="ECO:0000256" key="8">
    <source>
        <dbReference type="RuleBase" id="RU362056"/>
    </source>
</evidence>
<evidence type="ECO:0000313" key="14">
    <source>
        <dbReference type="RefSeq" id="XP_046592752.1"/>
    </source>
</evidence>
<dbReference type="PROSITE" id="PS51465">
    <property type="entry name" value="KAZAL_2"/>
    <property type="match status" value="1"/>
</dbReference>
<evidence type="ECO:0000313" key="12">
    <source>
        <dbReference type="RefSeq" id="XP_015516532.1"/>
    </source>
</evidence>
<protein>
    <recommendedName>
        <fullName evidence="8">Solute carrier organic anion transporter family member</fullName>
    </recommendedName>
</protein>
<feature type="transmembrane region" description="Helical" evidence="8">
    <location>
        <begin position="64"/>
        <end position="84"/>
    </location>
</feature>
<dbReference type="CTD" id="34660"/>
<dbReference type="NCBIfam" id="TIGR00805">
    <property type="entry name" value="oat"/>
    <property type="match status" value="1"/>
</dbReference>
<dbReference type="GeneID" id="107221883"/>
<keyword evidence="3" id="KW-1003">Cell membrane</keyword>
<dbReference type="GO" id="GO:0006811">
    <property type="term" value="P:monoatomic ion transport"/>
    <property type="evidence" value="ECO:0007669"/>
    <property type="project" value="UniProtKB-KW"/>
</dbReference>
<dbReference type="InterPro" id="IPR004156">
    <property type="entry name" value="OATP"/>
</dbReference>
<evidence type="ECO:0000259" key="10">
    <source>
        <dbReference type="PROSITE" id="PS51465"/>
    </source>
</evidence>
<keyword evidence="8" id="KW-0406">Ion transport</keyword>
<evidence type="ECO:0000256" key="2">
    <source>
        <dbReference type="ARBA" id="ARBA00009657"/>
    </source>
</evidence>
<reference evidence="12 13" key="1">
    <citation type="submission" date="2025-04" db="UniProtKB">
        <authorList>
            <consortium name="RefSeq"/>
        </authorList>
    </citation>
    <scope>IDENTIFICATION</scope>
    <source>
        <tissue evidence="14 15">Thorax and Abdomen</tissue>
        <tissue evidence="12 13">Whole body</tissue>
    </source>
</reference>
<organism evidence="11 12">
    <name type="scientific">Neodiprion lecontei</name>
    <name type="common">Redheaded pine sawfly</name>
    <dbReference type="NCBI Taxonomy" id="441921"/>
    <lineage>
        <taxon>Eukaryota</taxon>
        <taxon>Metazoa</taxon>
        <taxon>Ecdysozoa</taxon>
        <taxon>Arthropoda</taxon>
        <taxon>Hexapoda</taxon>
        <taxon>Insecta</taxon>
        <taxon>Pterygota</taxon>
        <taxon>Neoptera</taxon>
        <taxon>Endopterygota</taxon>
        <taxon>Hymenoptera</taxon>
        <taxon>Tenthredinoidea</taxon>
        <taxon>Diprionidae</taxon>
        <taxon>Diprioninae</taxon>
        <taxon>Neodiprion</taxon>
    </lineage>
</organism>
<dbReference type="InterPro" id="IPR002350">
    <property type="entry name" value="Kazal_dom"/>
</dbReference>
<dbReference type="Gene3D" id="1.20.1250.20">
    <property type="entry name" value="MFS general substrate transporter like domains"/>
    <property type="match status" value="1"/>
</dbReference>
<evidence type="ECO:0000256" key="4">
    <source>
        <dbReference type="ARBA" id="ARBA00022692"/>
    </source>
</evidence>
<dbReference type="Pfam" id="PF03137">
    <property type="entry name" value="OATP"/>
    <property type="match status" value="1"/>
</dbReference>
<evidence type="ECO:0000256" key="9">
    <source>
        <dbReference type="SAM" id="MobiDB-lite"/>
    </source>
</evidence>
<feature type="transmembrane region" description="Helical" evidence="8">
    <location>
        <begin position="407"/>
        <end position="427"/>
    </location>
</feature>
<feature type="transmembrane region" description="Helical" evidence="8">
    <location>
        <begin position="336"/>
        <end position="355"/>
    </location>
</feature>
<dbReference type="RefSeq" id="XP_046592752.1">
    <property type="nucleotide sequence ID" value="XM_046736796.1"/>
</dbReference>
<name>A0A6J0BPL5_NEOLC</name>
<dbReference type="SUPFAM" id="SSF103473">
    <property type="entry name" value="MFS general substrate transporter"/>
    <property type="match status" value="1"/>
</dbReference>
<dbReference type="Proteomes" id="UP000829291">
    <property type="component" value="Chromosome 4"/>
</dbReference>
<dbReference type="RefSeq" id="XP_046592753.1">
    <property type="nucleotide sequence ID" value="XM_046736797.1"/>
</dbReference>
<feature type="transmembrane region" description="Helical" evidence="8">
    <location>
        <begin position="549"/>
        <end position="573"/>
    </location>
</feature>
<sequence>MAGERDCGVFGFYPRWLRGKANFKSFMAVYSLLGTVQAMSFIYITVTLTTLEKRFKIPSRTTGIMLSGNEVSQVLSIVLIYYGGSGHRPRWIAVGVALSALSCLVLALPHFIYGPGKDALALTKEYLDHKVLNTSSNPTEVFVCSRTTGTEICDEDSLLDVSLLPRVLIFLSQFILGIGTTLYYGLGQTYMDDNTKKKNTPMLLGLAFGLRTLGPVAGFLLSYLCLRLYIDPSLHPVITPSDPRWLGAWWLGWIILGVTMGTFAILVALFPKELPKREEKVSTKDGEIPLKLDLSSDIKAPPQPQDANKPEECKPDRVVAMKNFPKALKRLLTNKLVFFNNISAVFYILGASGYITFYSKYMEIQYGTSAGGGTVLAGPLSLCGMVIGFVGSGIVISKYKPGPRLLLGWNVIVGCCYLAGMVTYSFLGCPDSGVQGVDMETSTLNLTAPCNQDCTCEGIKYSPVCHVPSGTTFFSACHAGCKTMLNKNEFGDCSCAIGLGSLEYEGQTPSAPTPVLPESQAQSNQSSSTIDTDKVVKAGPCPRNCDGPYTWFVVITCLMQVIGCSGKIGNVLVNYRAVEKEDKSIAQGFSLMLISLFALIPGPIIYGTVIDSTCLIWNDSCGERGNCWFYHKDDFRYLLNVSAIGFIVIGIAFDSAVWYLAKNLDLYGSDEVDQRREFVKGESPALPVGKSDADRNQTVSSNQNSGQNVT</sequence>
<dbReference type="InterPro" id="IPR036259">
    <property type="entry name" value="MFS_trans_sf"/>
</dbReference>
<evidence type="ECO:0000256" key="1">
    <source>
        <dbReference type="ARBA" id="ARBA00004651"/>
    </source>
</evidence>
<dbReference type="GO" id="GO:0043252">
    <property type="term" value="P:sodium-independent organic anion transport"/>
    <property type="evidence" value="ECO:0007669"/>
    <property type="project" value="TreeGrafter"/>
</dbReference>
<feature type="domain" description="Kazal-like" evidence="10">
    <location>
        <begin position="444"/>
        <end position="494"/>
    </location>
</feature>
<evidence type="ECO:0000256" key="5">
    <source>
        <dbReference type="ARBA" id="ARBA00022989"/>
    </source>
</evidence>
<feature type="transmembrane region" description="Helical" evidence="8">
    <location>
        <begin position="167"/>
        <end position="187"/>
    </location>
</feature>
<dbReference type="CDD" id="cd17336">
    <property type="entry name" value="MFS_SLCO_OATP"/>
    <property type="match status" value="1"/>
</dbReference>
<feature type="transmembrane region" description="Helical" evidence="8">
    <location>
        <begin position="91"/>
        <end position="113"/>
    </location>
</feature>
<dbReference type="RefSeq" id="XP_015516533.1">
    <property type="nucleotide sequence ID" value="XM_015661047.1"/>
</dbReference>
<keyword evidence="4 8" id="KW-0812">Transmembrane</keyword>
<dbReference type="PANTHER" id="PTHR11388:SF131">
    <property type="entry name" value="SOLUTE CARRIER ORGANIC ANION TRANSPORTER FAMILY MEMBER"/>
    <property type="match status" value="1"/>
</dbReference>
<dbReference type="KEGG" id="nlo:107221883"/>
<evidence type="ECO:0000256" key="6">
    <source>
        <dbReference type="ARBA" id="ARBA00023136"/>
    </source>
</evidence>
<feature type="compositionally biased region" description="Polar residues" evidence="9">
    <location>
        <begin position="696"/>
        <end position="710"/>
    </location>
</feature>
<feature type="region of interest" description="Disordered" evidence="9">
    <location>
        <begin position="508"/>
        <end position="531"/>
    </location>
</feature>
<gene>
    <name evidence="12 13 14 15" type="primary">LOC107221883</name>
</gene>
<proteinExistence type="inferred from homology"/>
<dbReference type="GO" id="GO:0015347">
    <property type="term" value="F:sodium-independent organic anion transmembrane transporter activity"/>
    <property type="evidence" value="ECO:0007669"/>
    <property type="project" value="TreeGrafter"/>
</dbReference>
<dbReference type="RefSeq" id="XP_015516532.1">
    <property type="nucleotide sequence ID" value="XM_015661046.1"/>
</dbReference>
<evidence type="ECO:0000256" key="7">
    <source>
        <dbReference type="ARBA" id="ARBA00023157"/>
    </source>
</evidence>
<feature type="transmembrane region" description="Helical" evidence="8">
    <location>
        <begin position="25"/>
        <end position="44"/>
    </location>
</feature>
<evidence type="ECO:0000313" key="13">
    <source>
        <dbReference type="RefSeq" id="XP_015516533.1"/>
    </source>
</evidence>
<dbReference type="OrthoDB" id="5062115at2759"/>
<keyword evidence="7" id="KW-1015">Disulfide bond</keyword>
<feature type="compositionally biased region" description="Polar residues" evidence="9">
    <location>
        <begin position="519"/>
        <end position="530"/>
    </location>
</feature>
<feature type="transmembrane region" description="Helical" evidence="8">
    <location>
        <begin position="208"/>
        <end position="230"/>
    </location>
</feature>
<evidence type="ECO:0000313" key="15">
    <source>
        <dbReference type="RefSeq" id="XP_046592753.1"/>
    </source>
</evidence>
<keyword evidence="11" id="KW-1185">Reference proteome</keyword>
<evidence type="ECO:0000313" key="11">
    <source>
        <dbReference type="Proteomes" id="UP000829291"/>
    </source>
</evidence>